<evidence type="ECO:0000256" key="1">
    <source>
        <dbReference type="SAM" id="MobiDB-lite"/>
    </source>
</evidence>
<reference evidence="2" key="1">
    <citation type="submission" date="2020-11" db="EMBL/GenBank/DDBJ databases">
        <authorList>
            <person name="Whitehead M."/>
        </authorList>
    </citation>
    <scope>NUCLEOTIDE SEQUENCE</scope>
    <source>
        <strain evidence="2">EGII</strain>
    </source>
</reference>
<feature type="region of interest" description="Disordered" evidence="1">
    <location>
        <begin position="74"/>
        <end position="121"/>
    </location>
</feature>
<sequence>MCEPNAQNNKHLDNNNSYITVNETRKRKNQSVNDHMMAKIKNNYYAILDSETENCDEDVIKKFERQVLLNSVNKNIEQQKNKNDKPTTPASLNRTDPTNNTCENNNTENNNNSVKNKNTNIPPINVYEIQSKKITELLKDGLKITKLKIKEYNQNKRAILLSNLDDYIRVRSHLEKAKAKFYSYTPKCLKQQQIVKVSPFTTKNSLQRNIAPPMFMVLISAESSVHELKAIDNIQYHKIKWESLRRPEIPQCRNFQNFFHSASNCHLPPSKQLNLLQNQIDAQRKRLDVICNLVETA</sequence>
<feature type="compositionally biased region" description="Low complexity" evidence="1">
    <location>
        <begin position="98"/>
        <end position="120"/>
    </location>
</feature>
<proteinExistence type="predicted"/>
<organism evidence="2 3">
    <name type="scientific">Ceratitis capitata</name>
    <name type="common">Mediterranean fruit fly</name>
    <name type="synonym">Tephritis capitata</name>
    <dbReference type="NCBI Taxonomy" id="7213"/>
    <lineage>
        <taxon>Eukaryota</taxon>
        <taxon>Metazoa</taxon>
        <taxon>Ecdysozoa</taxon>
        <taxon>Arthropoda</taxon>
        <taxon>Hexapoda</taxon>
        <taxon>Insecta</taxon>
        <taxon>Pterygota</taxon>
        <taxon>Neoptera</taxon>
        <taxon>Endopterygota</taxon>
        <taxon>Diptera</taxon>
        <taxon>Brachycera</taxon>
        <taxon>Muscomorpha</taxon>
        <taxon>Tephritoidea</taxon>
        <taxon>Tephritidae</taxon>
        <taxon>Ceratitis</taxon>
        <taxon>Ceratitis</taxon>
    </lineage>
</organism>
<accession>A0A811VK37</accession>
<dbReference type="EMBL" id="CAJHJT010000070">
    <property type="protein sequence ID" value="CAD7015511.1"/>
    <property type="molecule type" value="Genomic_DNA"/>
</dbReference>
<comment type="caution">
    <text evidence="2">The sequence shown here is derived from an EMBL/GenBank/DDBJ whole genome shotgun (WGS) entry which is preliminary data.</text>
</comment>
<evidence type="ECO:0000313" key="2">
    <source>
        <dbReference type="EMBL" id="CAD7015511.1"/>
    </source>
</evidence>
<feature type="compositionally biased region" description="Polar residues" evidence="1">
    <location>
        <begin position="86"/>
        <end position="97"/>
    </location>
</feature>
<keyword evidence="3" id="KW-1185">Reference proteome</keyword>
<dbReference type="Proteomes" id="UP000606786">
    <property type="component" value="Unassembled WGS sequence"/>
</dbReference>
<gene>
    <name evidence="2" type="ORF">CCAP1982_LOCUS23450</name>
</gene>
<dbReference type="AlphaFoldDB" id="A0A811VK37"/>
<protein>
    <submittedName>
        <fullName evidence="2">(Mediterranean fruit fly) hypothetical protein</fullName>
    </submittedName>
</protein>
<name>A0A811VK37_CERCA</name>
<evidence type="ECO:0000313" key="3">
    <source>
        <dbReference type="Proteomes" id="UP000606786"/>
    </source>
</evidence>